<protein>
    <submittedName>
        <fullName evidence="2">Glycosyltransferase</fullName>
    </submittedName>
</protein>
<evidence type="ECO:0000313" key="2">
    <source>
        <dbReference type="EMBL" id="KAB8039068.1"/>
    </source>
</evidence>
<dbReference type="Pfam" id="PF00534">
    <property type="entry name" value="Glycos_transf_1"/>
    <property type="match status" value="1"/>
</dbReference>
<organism evidence="2 3">
    <name type="scientific">Silvanigrella paludirubra</name>
    <dbReference type="NCBI Taxonomy" id="2499159"/>
    <lineage>
        <taxon>Bacteria</taxon>
        <taxon>Pseudomonadati</taxon>
        <taxon>Bdellovibrionota</taxon>
        <taxon>Oligoflexia</taxon>
        <taxon>Silvanigrellales</taxon>
        <taxon>Silvanigrellaceae</taxon>
        <taxon>Silvanigrella</taxon>
    </lineage>
</organism>
<evidence type="ECO:0000313" key="3">
    <source>
        <dbReference type="Proteomes" id="UP000437748"/>
    </source>
</evidence>
<dbReference type="InterPro" id="IPR001296">
    <property type="entry name" value="Glyco_trans_1"/>
</dbReference>
<dbReference type="RefSeq" id="WP_153420467.1">
    <property type="nucleotide sequence ID" value="NZ_WFLM01000003.1"/>
</dbReference>
<feature type="domain" description="Glycosyl transferase family 1" evidence="1">
    <location>
        <begin position="198"/>
        <end position="355"/>
    </location>
</feature>
<reference evidence="2 3" key="1">
    <citation type="submission" date="2019-10" db="EMBL/GenBank/DDBJ databases">
        <title>New species of Slilvanegrellaceae.</title>
        <authorList>
            <person name="Pitt A."/>
            <person name="Hahn M.W."/>
        </authorList>
    </citation>
    <scope>NUCLEOTIDE SEQUENCE [LARGE SCALE GENOMIC DNA]</scope>
    <source>
        <strain evidence="2 3">SP-Ram-0.45-NSY-1</strain>
    </source>
</reference>
<dbReference type="OrthoDB" id="6194329at2"/>
<keyword evidence="3" id="KW-1185">Reference proteome</keyword>
<accession>A0A6N6VT65</accession>
<dbReference type="EMBL" id="WFLM01000003">
    <property type="protein sequence ID" value="KAB8039068.1"/>
    <property type="molecule type" value="Genomic_DNA"/>
</dbReference>
<name>A0A6N6VT65_9BACT</name>
<evidence type="ECO:0000259" key="1">
    <source>
        <dbReference type="Pfam" id="PF00534"/>
    </source>
</evidence>
<gene>
    <name evidence="2" type="ORF">GCL60_09445</name>
</gene>
<sequence length="377" mass="42978">MSKNSDIKVALVIDWLTVYGGAERVVEQIIECYPNCDIFSLIDFLDDKQRFFVKGKKASTSFIQKLPFAKKLYRIYLPFMPMAIESFNLGKYDLVISSSHAVARGVITYPNQIHFSYLQARGLKYLYEEKSNYTQGNILGIFKEWLSHKVRMWDSIASSRPDYTISNSKFVSNWNKKIHLVDSHVIHPPVDIDLFSSYFSESKEDYYVIVGRMEPYKRFDIAIKAFNILGKKLIVIGSGTCENKLKKMSLPNIEFIGYQSKETIAKIISKARGFIFPGREDFGISLVEAQACGTPVIANGQGGACEIVNNIGNSNNPTGILFKEQTVESLVDSIHYFESLKDKILPNDCLQNAKRFSKEIFKNNLMNFINSKTYDLK</sequence>
<proteinExistence type="predicted"/>
<dbReference type="AlphaFoldDB" id="A0A6N6VT65"/>
<dbReference type="Gene3D" id="3.40.50.2000">
    <property type="entry name" value="Glycogen Phosphorylase B"/>
    <property type="match status" value="1"/>
</dbReference>
<comment type="caution">
    <text evidence="2">The sequence shown here is derived from an EMBL/GenBank/DDBJ whole genome shotgun (WGS) entry which is preliminary data.</text>
</comment>
<dbReference type="PANTHER" id="PTHR45947">
    <property type="entry name" value="SULFOQUINOVOSYL TRANSFERASE SQD2"/>
    <property type="match status" value="1"/>
</dbReference>
<keyword evidence="2" id="KW-0808">Transferase</keyword>
<dbReference type="PANTHER" id="PTHR45947:SF3">
    <property type="entry name" value="SULFOQUINOVOSYL TRANSFERASE SQD2"/>
    <property type="match status" value="1"/>
</dbReference>
<dbReference type="SUPFAM" id="SSF53756">
    <property type="entry name" value="UDP-Glycosyltransferase/glycogen phosphorylase"/>
    <property type="match status" value="1"/>
</dbReference>
<dbReference type="Proteomes" id="UP000437748">
    <property type="component" value="Unassembled WGS sequence"/>
</dbReference>
<dbReference type="GO" id="GO:0016757">
    <property type="term" value="F:glycosyltransferase activity"/>
    <property type="evidence" value="ECO:0007669"/>
    <property type="project" value="InterPro"/>
</dbReference>
<dbReference type="InterPro" id="IPR050194">
    <property type="entry name" value="Glycosyltransferase_grp1"/>
</dbReference>